<dbReference type="EMBL" id="DS113455">
    <property type="protein sequence ID" value="EAY05168.1"/>
    <property type="molecule type" value="Genomic_DNA"/>
</dbReference>
<dbReference type="Pfam" id="PF11929">
    <property type="entry name" value="DUF3447"/>
    <property type="match status" value="1"/>
</dbReference>
<evidence type="ECO:0000313" key="3">
    <source>
        <dbReference type="Proteomes" id="UP000001542"/>
    </source>
</evidence>
<gene>
    <name evidence="2" type="ORF">TVAG_058250</name>
</gene>
<dbReference type="Proteomes" id="UP000001542">
    <property type="component" value="Unassembled WGS sequence"/>
</dbReference>
<evidence type="ECO:0000313" key="2">
    <source>
        <dbReference type="EMBL" id="EAY05168.1"/>
    </source>
</evidence>
<dbReference type="InterPro" id="IPR020683">
    <property type="entry name" value="DUF3447"/>
</dbReference>
<feature type="domain" description="DUF3447" evidence="1">
    <location>
        <begin position="196"/>
        <end position="221"/>
    </location>
</feature>
<name>A2EQ85_TRIV3</name>
<dbReference type="VEuPathDB" id="TrichDB:TVAGG3_0586530"/>
<dbReference type="SUPFAM" id="SSF48403">
    <property type="entry name" value="Ankyrin repeat"/>
    <property type="match status" value="1"/>
</dbReference>
<dbReference type="RefSeq" id="XP_001317391.1">
    <property type="nucleotide sequence ID" value="XM_001317356.1"/>
</dbReference>
<dbReference type="PANTHER" id="PTHR24182:SF13">
    <property type="entry name" value="LD18443P"/>
    <property type="match status" value="1"/>
</dbReference>
<organism evidence="2 3">
    <name type="scientific">Trichomonas vaginalis (strain ATCC PRA-98 / G3)</name>
    <dbReference type="NCBI Taxonomy" id="412133"/>
    <lineage>
        <taxon>Eukaryota</taxon>
        <taxon>Metamonada</taxon>
        <taxon>Parabasalia</taxon>
        <taxon>Trichomonadida</taxon>
        <taxon>Trichomonadidae</taxon>
        <taxon>Trichomonas</taxon>
    </lineage>
</organism>
<protein>
    <recommendedName>
        <fullName evidence="1">DUF3447 domain-containing protein</fullName>
    </recommendedName>
</protein>
<sequence>MSEQNIHPNKYSELRSMFAHQIDLYIALHQLKTENEEDLNKIYNTIKTELIDSRNIVLKKIMKDILYIILYNNRYKKSYLRLAKLLSDDYHITDVGFLTLTSNYLFYKEYGIKLDKSDDFEKLKLENLDIHSKDTIYRAIMYNDLERFISFTEIEGFNKNQTLESKLYPNIGKLSLLELCCYHGAVDCFKFLRTKFNSKITQKCLYLSFLGGNQEIISECL</sequence>
<reference evidence="2" key="2">
    <citation type="journal article" date="2007" name="Science">
        <title>Draft genome sequence of the sexually transmitted pathogen Trichomonas vaginalis.</title>
        <authorList>
            <person name="Carlton J.M."/>
            <person name="Hirt R.P."/>
            <person name="Silva J.C."/>
            <person name="Delcher A.L."/>
            <person name="Schatz M."/>
            <person name="Zhao Q."/>
            <person name="Wortman J.R."/>
            <person name="Bidwell S.L."/>
            <person name="Alsmark U.C.M."/>
            <person name="Besteiro S."/>
            <person name="Sicheritz-Ponten T."/>
            <person name="Noel C.J."/>
            <person name="Dacks J.B."/>
            <person name="Foster P.G."/>
            <person name="Simillion C."/>
            <person name="Van de Peer Y."/>
            <person name="Miranda-Saavedra D."/>
            <person name="Barton G.J."/>
            <person name="Westrop G.D."/>
            <person name="Mueller S."/>
            <person name="Dessi D."/>
            <person name="Fiori P.L."/>
            <person name="Ren Q."/>
            <person name="Paulsen I."/>
            <person name="Zhang H."/>
            <person name="Bastida-Corcuera F.D."/>
            <person name="Simoes-Barbosa A."/>
            <person name="Brown M.T."/>
            <person name="Hayes R.D."/>
            <person name="Mukherjee M."/>
            <person name="Okumura C.Y."/>
            <person name="Schneider R."/>
            <person name="Smith A.J."/>
            <person name="Vanacova S."/>
            <person name="Villalvazo M."/>
            <person name="Haas B.J."/>
            <person name="Pertea M."/>
            <person name="Feldblyum T.V."/>
            <person name="Utterback T.R."/>
            <person name="Shu C.L."/>
            <person name="Osoegawa K."/>
            <person name="de Jong P.J."/>
            <person name="Hrdy I."/>
            <person name="Horvathova L."/>
            <person name="Zubacova Z."/>
            <person name="Dolezal P."/>
            <person name="Malik S.B."/>
            <person name="Logsdon J.M. Jr."/>
            <person name="Henze K."/>
            <person name="Gupta A."/>
            <person name="Wang C.C."/>
            <person name="Dunne R.L."/>
            <person name="Upcroft J.A."/>
            <person name="Upcroft P."/>
            <person name="White O."/>
            <person name="Salzberg S.L."/>
            <person name="Tang P."/>
            <person name="Chiu C.-H."/>
            <person name="Lee Y.-S."/>
            <person name="Embley T.M."/>
            <person name="Coombs G.H."/>
            <person name="Mottram J.C."/>
            <person name="Tachezy J."/>
            <person name="Fraser-Liggett C.M."/>
            <person name="Johnson P.J."/>
        </authorList>
    </citation>
    <scope>NUCLEOTIDE SEQUENCE [LARGE SCALE GENOMIC DNA]</scope>
    <source>
        <strain evidence="2">G3</strain>
    </source>
</reference>
<dbReference type="VEuPathDB" id="TrichDB:TVAG_412670"/>
<keyword evidence="3" id="KW-1185">Reference proteome</keyword>
<dbReference type="KEGG" id="tva:4763034"/>
<reference evidence="2" key="1">
    <citation type="submission" date="2006-10" db="EMBL/GenBank/DDBJ databases">
        <authorList>
            <person name="Amadeo P."/>
            <person name="Zhao Q."/>
            <person name="Wortman J."/>
            <person name="Fraser-Liggett C."/>
            <person name="Carlton J."/>
        </authorList>
    </citation>
    <scope>NUCLEOTIDE SEQUENCE</scope>
    <source>
        <strain evidence="2">G3</strain>
    </source>
</reference>
<dbReference type="AlphaFoldDB" id="A2EQ85"/>
<dbReference type="InParanoid" id="A2EQ85"/>
<proteinExistence type="predicted"/>
<dbReference type="InterPro" id="IPR036770">
    <property type="entry name" value="Ankyrin_rpt-contain_sf"/>
</dbReference>
<evidence type="ECO:0000259" key="1">
    <source>
        <dbReference type="Pfam" id="PF11929"/>
    </source>
</evidence>
<accession>A2EQ85</accession>
<dbReference type="eggNOG" id="ENOG502SBM3">
    <property type="taxonomic scope" value="Eukaryota"/>
</dbReference>
<dbReference type="PANTHER" id="PTHR24182">
    <property type="entry name" value="ANKYRIN REPEAT AND SOCS BOX CONTAINING 4"/>
    <property type="match status" value="1"/>
</dbReference>